<dbReference type="VEuPathDB" id="FungiDB:RhiirFUN_026209"/>
<protein>
    <submittedName>
        <fullName evidence="1">Uncharacterized protein</fullName>
    </submittedName>
</protein>
<comment type="caution">
    <text evidence="1">The sequence shown here is derived from an EMBL/GenBank/DDBJ whole genome shotgun (WGS) entry which is preliminary data.</text>
</comment>
<evidence type="ECO:0000313" key="2">
    <source>
        <dbReference type="Proteomes" id="UP000234323"/>
    </source>
</evidence>
<name>A0A2I1HP27_9GLOM</name>
<dbReference type="EMBL" id="LLXI01004446">
    <property type="protein sequence ID" value="PKY60634.1"/>
    <property type="molecule type" value="Genomic_DNA"/>
</dbReference>
<keyword evidence="2" id="KW-1185">Reference proteome</keyword>
<organism evidence="1 2">
    <name type="scientific">Rhizophagus irregularis</name>
    <dbReference type="NCBI Taxonomy" id="588596"/>
    <lineage>
        <taxon>Eukaryota</taxon>
        <taxon>Fungi</taxon>
        <taxon>Fungi incertae sedis</taxon>
        <taxon>Mucoromycota</taxon>
        <taxon>Glomeromycotina</taxon>
        <taxon>Glomeromycetes</taxon>
        <taxon>Glomerales</taxon>
        <taxon>Glomeraceae</taxon>
        <taxon>Rhizophagus</taxon>
    </lineage>
</organism>
<dbReference type="VEuPathDB" id="FungiDB:RhiirA1_530215"/>
<dbReference type="Proteomes" id="UP000234323">
    <property type="component" value="Unassembled WGS sequence"/>
</dbReference>
<gene>
    <name evidence="1" type="ORF">RhiirA4_484557</name>
</gene>
<evidence type="ECO:0000313" key="1">
    <source>
        <dbReference type="EMBL" id="PKY60634.1"/>
    </source>
</evidence>
<accession>A0A2I1HP27</accession>
<reference evidence="1 2" key="1">
    <citation type="submission" date="2015-10" db="EMBL/GenBank/DDBJ databases">
        <title>Genome analyses suggest a sexual origin of heterokaryosis in a supposedly ancient asexual fungus.</title>
        <authorList>
            <person name="Ropars J."/>
            <person name="Sedzielewska K."/>
            <person name="Noel J."/>
            <person name="Charron P."/>
            <person name="Farinelli L."/>
            <person name="Marton T."/>
            <person name="Kruger M."/>
            <person name="Pelin A."/>
            <person name="Brachmann A."/>
            <person name="Corradi N."/>
        </authorList>
    </citation>
    <scope>NUCLEOTIDE SEQUENCE [LARGE SCALE GENOMIC DNA]</scope>
    <source>
        <strain evidence="1 2">A4</strain>
    </source>
</reference>
<sequence length="215" mass="25278">MVTNNWVCDKCGKVSATLQKLRGYQNRKFQCKPVVKLQDLTPEIVTSQPQLEQLQDFTPVRDYRGRWYDIQFVKRDHDPARLHKSLKHKTVWQADLNPNARDIPYFPNSIEACKQVYHRKDMHVLLLKNDIDGHLMKTVVEIKDKIVKFMKERSGWRIVSIDVLTIEITKDFIDPDTGLFSEKCLKELWMLTSHIKMNIHKNLSESFGQKNSSHT</sequence>
<dbReference type="AlphaFoldDB" id="A0A2I1HP27"/>
<proteinExistence type="predicted"/>